<evidence type="ECO:0000256" key="4">
    <source>
        <dbReference type="SAM" id="MobiDB-lite"/>
    </source>
</evidence>
<protein>
    <recommendedName>
        <fullName evidence="7">Nucleic acid-binding protein</fullName>
    </recommendedName>
</protein>
<proteinExistence type="inferred from homology"/>
<dbReference type="GO" id="GO:0003735">
    <property type="term" value="F:structural constituent of ribosome"/>
    <property type="evidence" value="ECO:0007669"/>
    <property type="project" value="InterPro"/>
</dbReference>
<dbReference type="InterPro" id="IPR012340">
    <property type="entry name" value="NA-bd_OB-fold"/>
</dbReference>
<evidence type="ECO:0008006" key="7">
    <source>
        <dbReference type="Google" id="ProtNLM"/>
    </source>
</evidence>
<dbReference type="InterPro" id="IPR000266">
    <property type="entry name" value="Ribosomal_uS17"/>
</dbReference>
<dbReference type="AlphaFoldDB" id="A0A5C3R1J0"/>
<dbReference type="Proteomes" id="UP000305067">
    <property type="component" value="Unassembled WGS sequence"/>
</dbReference>
<dbReference type="PANTHER" id="PTHR10744">
    <property type="entry name" value="40S RIBOSOMAL PROTEIN S11 FAMILY MEMBER"/>
    <property type="match status" value="1"/>
</dbReference>
<dbReference type="GO" id="GO:0006412">
    <property type="term" value="P:translation"/>
    <property type="evidence" value="ECO:0007669"/>
    <property type="project" value="InterPro"/>
</dbReference>
<evidence type="ECO:0000256" key="1">
    <source>
        <dbReference type="ARBA" id="ARBA00010254"/>
    </source>
</evidence>
<accession>A0A5C3R1J0</accession>
<dbReference type="Gene3D" id="2.40.50.140">
    <property type="entry name" value="Nucleic acid-binding proteins"/>
    <property type="match status" value="1"/>
</dbReference>
<evidence type="ECO:0000256" key="2">
    <source>
        <dbReference type="ARBA" id="ARBA00022980"/>
    </source>
</evidence>
<dbReference type="PANTHER" id="PTHR10744:SF1">
    <property type="entry name" value="SMALL RIBOSOMAL SUBUNIT PROTEIN US17M"/>
    <property type="match status" value="1"/>
</dbReference>
<keyword evidence="3" id="KW-0687">Ribonucleoprotein</keyword>
<feature type="region of interest" description="Disordered" evidence="4">
    <location>
        <begin position="80"/>
        <end position="108"/>
    </location>
</feature>
<evidence type="ECO:0000256" key="3">
    <source>
        <dbReference type="ARBA" id="ARBA00023274"/>
    </source>
</evidence>
<comment type="similarity">
    <text evidence="1">Belongs to the universal ribosomal protein uS17 family.</text>
</comment>
<dbReference type="GO" id="GO:0022627">
    <property type="term" value="C:cytosolic small ribosomal subunit"/>
    <property type="evidence" value="ECO:0007669"/>
    <property type="project" value="TreeGrafter"/>
</dbReference>
<feature type="compositionally biased region" description="Basic and acidic residues" evidence="4">
    <location>
        <begin position="80"/>
        <end position="92"/>
    </location>
</feature>
<dbReference type="Pfam" id="PF00366">
    <property type="entry name" value="Ribosomal_S17"/>
    <property type="match status" value="1"/>
</dbReference>
<keyword evidence="2" id="KW-0689">Ribosomal protein</keyword>
<dbReference type="CDD" id="cd00364">
    <property type="entry name" value="Ribosomal_uS17"/>
    <property type="match status" value="1"/>
</dbReference>
<dbReference type="SUPFAM" id="SSF50249">
    <property type="entry name" value="Nucleic acid-binding proteins"/>
    <property type="match status" value="1"/>
</dbReference>
<keyword evidence="6" id="KW-1185">Reference proteome</keyword>
<name>A0A5C3R1J0_9AGAR</name>
<evidence type="ECO:0000313" key="6">
    <source>
        <dbReference type="Proteomes" id="UP000305067"/>
    </source>
</evidence>
<reference evidence="5 6" key="1">
    <citation type="journal article" date="2019" name="Nat. Ecol. Evol.">
        <title>Megaphylogeny resolves global patterns of mushroom evolution.</title>
        <authorList>
            <person name="Varga T."/>
            <person name="Krizsan K."/>
            <person name="Foldi C."/>
            <person name="Dima B."/>
            <person name="Sanchez-Garcia M."/>
            <person name="Sanchez-Ramirez S."/>
            <person name="Szollosi G.J."/>
            <person name="Szarkandi J.G."/>
            <person name="Papp V."/>
            <person name="Albert L."/>
            <person name="Andreopoulos W."/>
            <person name="Angelini C."/>
            <person name="Antonin V."/>
            <person name="Barry K.W."/>
            <person name="Bougher N.L."/>
            <person name="Buchanan P."/>
            <person name="Buyck B."/>
            <person name="Bense V."/>
            <person name="Catcheside P."/>
            <person name="Chovatia M."/>
            <person name="Cooper J."/>
            <person name="Damon W."/>
            <person name="Desjardin D."/>
            <person name="Finy P."/>
            <person name="Geml J."/>
            <person name="Haridas S."/>
            <person name="Hughes K."/>
            <person name="Justo A."/>
            <person name="Karasinski D."/>
            <person name="Kautmanova I."/>
            <person name="Kiss B."/>
            <person name="Kocsube S."/>
            <person name="Kotiranta H."/>
            <person name="LaButti K.M."/>
            <person name="Lechner B.E."/>
            <person name="Liimatainen K."/>
            <person name="Lipzen A."/>
            <person name="Lukacs Z."/>
            <person name="Mihaltcheva S."/>
            <person name="Morgado L.N."/>
            <person name="Niskanen T."/>
            <person name="Noordeloos M.E."/>
            <person name="Ohm R.A."/>
            <person name="Ortiz-Santana B."/>
            <person name="Ovrebo C."/>
            <person name="Racz N."/>
            <person name="Riley R."/>
            <person name="Savchenko A."/>
            <person name="Shiryaev A."/>
            <person name="Soop K."/>
            <person name="Spirin V."/>
            <person name="Szebenyi C."/>
            <person name="Tomsovsky M."/>
            <person name="Tulloss R.E."/>
            <person name="Uehling J."/>
            <person name="Grigoriev I.V."/>
            <person name="Vagvolgyi C."/>
            <person name="Papp T."/>
            <person name="Martin F.M."/>
            <person name="Miettinen O."/>
            <person name="Hibbett D.S."/>
            <person name="Nagy L.G."/>
        </authorList>
    </citation>
    <scope>NUCLEOTIDE SEQUENCE [LARGE SCALE GENOMIC DNA]</scope>
    <source>
        <strain evidence="5 6">CBS 309.79</strain>
    </source>
</reference>
<dbReference type="OrthoDB" id="274752at2759"/>
<evidence type="ECO:0000313" key="5">
    <source>
        <dbReference type="EMBL" id="TFL06701.1"/>
    </source>
</evidence>
<sequence length="108" mass="12069">MPPLALRGTVVRVGLMNKTATVAVTRHVIHPRSGKRLEQNKNYQTHDENNELKKEDFVLIRNCPPVSATKRFKLESILRSPEKERAARREQEAALASAASSSSPQPDP</sequence>
<organism evidence="5 6">
    <name type="scientific">Pterulicium gracile</name>
    <dbReference type="NCBI Taxonomy" id="1884261"/>
    <lineage>
        <taxon>Eukaryota</taxon>
        <taxon>Fungi</taxon>
        <taxon>Dikarya</taxon>
        <taxon>Basidiomycota</taxon>
        <taxon>Agaricomycotina</taxon>
        <taxon>Agaricomycetes</taxon>
        <taxon>Agaricomycetidae</taxon>
        <taxon>Agaricales</taxon>
        <taxon>Pleurotineae</taxon>
        <taxon>Pterulaceae</taxon>
        <taxon>Pterulicium</taxon>
    </lineage>
</organism>
<feature type="compositionally biased region" description="Low complexity" evidence="4">
    <location>
        <begin position="93"/>
        <end position="108"/>
    </location>
</feature>
<gene>
    <name evidence="5" type="ORF">BDV98DRAFT_559853</name>
</gene>
<dbReference type="STRING" id="1884261.A0A5C3R1J0"/>
<dbReference type="EMBL" id="ML178815">
    <property type="protein sequence ID" value="TFL06701.1"/>
    <property type="molecule type" value="Genomic_DNA"/>
</dbReference>